<evidence type="ECO:0000256" key="3">
    <source>
        <dbReference type="ARBA" id="ARBA00022989"/>
    </source>
</evidence>
<organism evidence="6 7">
    <name type="scientific">Dolichospermum planctonicum CS-1226</name>
    <dbReference type="NCBI Taxonomy" id="3021751"/>
    <lineage>
        <taxon>Bacteria</taxon>
        <taxon>Bacillati</taxon>
        <taxon>Cyanobacteriota</taxon>
        <taxon>Cyanophyceae</taxon>
        <taxon>Nostocales</taxon>
        <taxon>Aphanizomenonaceae</taxon>
        <taxon>Dolichospermum</taxon>
        <taxon>Dolichospermum planctonicum</taxon>
    </lineage>
</organism>
<dbReference type="InterPro" id="IPR052556">
    <property type="entry name" value="PolySynth_Transporter"/>
</dbReference>
<evidence type="ECO:0000313" key="7">
    <source>
        <dbReference type="Proteomes" id="UP001211249"/>
    </source>
</evidence>
<feature type="transmembrane region" description="Helical" evidence="5">
    <location>
        <begin position="342"/>
        <end position="368"/>
    </location>
</feature>
<comment type="caution">
    <text evidence="6">The sequence shown here is derived from an EMBL/GenBank/DDBJ whole genome shotgun (WGS) entry which is preliminary data.</text>
</comment>
<evidence type="ECO:0000256" key="2">
    <source>
        <dbReference type="ARBA" id="ARBA00022692"/>
    </source>
</evidence>
<dbReference type="PANTHER" id="PTHR43424:SF1">
    <property type="entry name" value="LOCUS PUTATIVE PROTEIN 1-RELATED"/>
    <property type="match status" value="1"/>
</dbReference>
<keyword evidence="7" id="KW-1185">Reference proteome</keyword>
<reference evidence="6 7" key="1">
    <citation type="submission" date="2023-01" db="EMBL/GenBank/DDBJ databases">
        <title>Genomes from the Australian National Cyanobacteria Reference Collection.</title>
        <authorList>
            <person name="Willis A."/>
            <person name="Lee E.M.F."/>
        </authorList>
    </citation>
    <scope>NUCLEOTIDE SEQUENCE [LARGE SCALE GENOMIC DNA]</scope>
    <source>
        <strain evidence="6 7">CS-1226</strain>
    </source>
</reference>
<sequence length="443" mass="48630">MLNKLNFKKKLSFLKSSDKLRGIIANTGWLFADRILRMGVGLFVGVWVARYLGVQQFGIFNYAAAFVALFNTLSTLGLDAIVVRSIVREPEKRAEILGTAFWLKLFGGVAALILAISSIMLVRHDDQLTISLVAILSSAGIFQAFDTIDLWFQSQVQSKYTVIAKNTAFVITALVKVALISFHAPLIAFAWAGLGEVSLGAIGLIISYRVRGYSPWLWPWNLPLAKTLLKESWPLILSGLAIMVYVKIDQIMLGQMVGDKAVGLYSSATRISEVWYFIPTTIVSSVAPAIYAAKKEASEAMYYRQIKQLFRILSLLSVTIAVPMSFLSTPIITMLFGSSYALAGTILAIHIWAALFVFMGVGASPWFIAEGLTKLPFQRTLLGAIANVLLNLILIPMCAGVGASIATVISYGIGSVFANAIDSRTRIIFNLQMKSLVFFWQKL</sequence>
<keyword evidence="3 5" id="KW-1133">Transmembrane helix</keyword>
<dbReference type="Pfam" id="PF01943">
    <property type="entry name" value="Polysacc_synt"/>
    <property type="match status" value="1"/>
</dbReference>
<feature type="transmembrane region" description="Helical" evidence="5">
    <location>
        <begin position="59"/>
        <end position="81"/>
    </location>
</feature>
<proteinExistence type="predicted"/>
<evidence type="ECO:0000256" key="5">
    <source>
        <dbReference type="SAM" id="Phobius"/>
    </source>
</evidence>
<dbReference type="CDD" id="cd13128">
    <property type="entry name" value="MATE_Wzx_like"/>
    <property type="match status" value="1"/>
</dbReference>
<feature type="transmembrane region" description="Helical" evidence="5">
    <location>
        <begin position="188"/>
        <end position="208"/>
    </location>
</feature>
<accession>A0ABT5AFJ8</accession>
<comment type="subcellular location">
    <subcellularLocation>
        <location evidence="1">Membrane</location>
        <topology evidence="1">Multi-pass membrane protein</topology>
    </subcellularLocation>
</comment>
<protein>
    <submittedName>
        <fullName evidence="6">Flippase</fullName>
    </submittedName>
</protein>
<name>A0ABT5AFJ8_9CYAN</name>
<keyword evidence="2 5" id="KW-0812">Transmembrane</keyword>
<dbReference type="InterPro" id="IPR002797">
    <property type="entry name" value="Polysacc_synth"/>
</dbReference>
<keyword evidence="4 5" id="KW-0472">Membrane</keyword>
<dbReference type="RefSeq" id="WP_271795635.1">
    <property type="nucleotide sequence ID" value="NZ_JAQMUC010000041.1"/>
</dbReference>
<dbReference type="Proteomes" id="UP001211249">
    <property type="component" value="Unassembled WGS sequence"/>
</dbReference>
<evidence type="ECO:0000256" key="4">
    <source>
        <dbReference type="ARBA" id="ARBA00023136"/>
    </source>
</evidence>
<feature type="transmembrane region" description="Helical" evidence="5">
    <location>
        <begin position="313"/>
        <end position="336"/>
    </location>
</feature>
<feature type="transmembrane region" description="Helical" evidence="5">
    <location>
        <begin position="228"/>
        <end position="246"/>
    </location>
</feature>
<feature type="transmembrane region" description="Helical" evidence="5">
    <location>
        <begin position="35"/>
        <end position="53"/>
    </location>
</feature>
<dbReference type="PANTHER" id="PTHR43424">
    <property type="entry name" value="LOCUS PUTATIVE PROTEIN 1-RELATED"/>
    <property type="match status" value="1"/>
</dbReference>
<evidence type="ECO:0000256" key="1">
    <source>
        <dbReference type="ARBA" id="ARBA00004141"/>
    </source>
</evidence>
<evidence type="ECO:0000313" key="6">
    <source>
        <dbReference type="EMBL" id="MDB9535742.1"/>
    </source>
</evidence>
<gene>
    <name evidence="6" type="ORF">PN451_07800</name>
</gene>
<dbReference type="EMBL" id="JAQMUC010000041">
    <property type="protein sequence ID" value="MDB9535742.1"/>
    <property type="molecule type" value="Genomic_DNA"/>
</dbReference>
<feature type="transmembrane region" description="Helical" evidence="5">
    <location>
        <begin position="101"/>
        <end position="122"/>
    </location>
</feature>
<feature type="transmembrane region" description="Helical" evidence="5">
    <location>
        <begin position="274"/>
        <end position="293"/>
    </location>
</feature>